<name>A0A0C1W2X8_9VIBR</name>
<keyword evidence="5" id="KW-0631">Potassium channel</keyword>
<dbReference type="Pfam" id="PF00520">
    <property type="entry name" value="Ion_trans"/>
    <property type="match status" value="1"/>
</dbReference>
<keyword evidence="3" id="KW-0633">Potassium transport</keyword>
<proteinExistence type="predicted"/>
<keyword evidence="11" id="KW-0407">Ion channel</keyword>
<keyword evidence="9" id="KW-0406">Ion transport</keyword>
<dbReference type="AlphaFoldDB" id="A0A0C1W2X8"/>
<evidence type="ECO:0000256" key="6">
    <source>
        <dbReference type="ARBA" id="ARBA00022882"/>
    </source>
</evidence>
<evidence type="ECO:0000259" key="14">
    <source>
        <dbReference type="Pfam" id="PF00520"/>
    </source>
</evidence>
<evidence type="ECO:0000256" key="5">
    <source>
        <dbReference type="ARBA" id="ARBA00022826"/>
    </source>
</evidence>
<feature type="transmembrane region" description="Helical" evidence="13">
    <location>
        <begin position="28"/>
        <end position="51"/>
    </location>
</feature>
<dbReference type="GO" id="GO:0005249">
    <property type="term" value="F:voltage-gated potassium channel activity"/>
    <property type="evidence" value="ECO:0007669"/>
    <property type="project" value="InterPro"/>
</dbReference>
<keyword evidence="10 13" id="KW-0472">Membrane</keyword>
<evidence type="ECO:0000256" key="3">
    <source>
        <dbReference type="ARBA" id="ARBA00022538"/>
    </source>
</evidence>
<keyword evidence="4 13" id="KW-0812">Transmembrane</keyword>
<comment type="subcellular location">
    <subcellularLocation>
        <location evidence="1">Membrane</location>
        <topology evidence="1">Multi-pass membrane protein</topology>
    </subcellularLocation>
</comment>
<evidence type="ECO:0000256" key="7">
    <source>
        <dbReference type="ARBA" id="ARBA00022958"/>
    </source>
</evidence>
<evidence type="ECO:0000256" key="12">
    <source>
        <dbReference type="SAM" id="Coils"/>
    </source>
</evidence>
<dbReference type="PRINTS" id="PR00169">
    <property type="entry name" value="KCHANNEL"/>
</dbReference>
<keyword evidence="8 13" id="KW-1133">Transmembrane helix</keyword>
<sequence>MLALDSGCAIYFELRMKNYDIKDSTKPMGLLSLILSFMALFVISGLLFFPLDHETRQVFIGLDFIICSIFILQLTIDLIRATDRKLFLKHHWIDFVASIPMIEPLRFARLFHILRVILVLRSSKFILFQLKQNRRETTLASILLLMVVLITLGSSAMLFIEGQNPDANIQTGTDALWWAFVTISTVGYGDHYPVTTGGKLLAVLIIICGVGIFGMISGLITSFLTAPTRQQDNRSKNKEKLLEQVLDRQEQILDRLQSIEDELNEQKQRTKK</sequence>
<keyword evidence="7" id="KW-0630">Potassium</keyword>
<keyword evidence="12" id="KW-0175">Coiled coil</keyword>
<dbReference type="GO" id="GO:0001508">
    <property type="term" value="P:action potential"/>
    <property type="evidence" value="ECO:0007669"/>
    <property type="project" value="TreeGrafter"/>
</dbReference>
<dbReference type="PATRIC" id="fig|1229493.5.peg.4055"/>
<dbReference type="Gene3D" id="1.10.287.70">
    <property type="match status" value="1"/>
</dbReference>
<evidence type="ECO:0000256" key="9">
    <source>
        <dbReference type="ARBA" id="ARBA00023065"/>
    </source>
</evidence>
<feature type="domain" description="Ion transport" evidence="14">
    <location>
        <begin position="37"/>
        <end position="223"/>
    </location>
</feature>
<feature type="transmembrane region" description="Helical" evidence="13">
    <location>
        <begin position="139"/>
        <end position="160"/>
    </location>
</feature>
<gene>
    <name evidence="15" type="ORF">H735_23245</name>
</gene>
<evidence type="ECO:0000256" key="10">
    <source>
        <dbReference type="ARBA" id="ARBA00023136"/>
    </source>
</evidence>
<feature type="coiled-coil region" evidence="12">
    <location>
        <begin position="242"/>
        <end position="269"/>
    </location>
</feature>
<evidence type="ECO:0000256" key="8">
    <source>
        <dbReference type="ARBA" id="ARBA00022989"/>
    </source>
</evidence>
<reference evidence="15 16" key="1">
    <citation type="submission" date="2014-07" db="EMBL/GenBank/DDBJ databases">
        <title>Unique and conserved regions in Vibrio harveyi and related species in comparison with the shrimp pathogen Vibrio harveyi CAIM 1792.</title>
        <authorList>
            <person name="Espinoza-Valles I."/>
            <person name="Vora G."/>
            <person name="Leekitcharoenphon P."/>
            <person name="Ussery D."/>
            <person name="Hoj L."/>
            <person name="Gomez-Gil B."/>
        </authorList>
    </citation>
    <scope>NUCLEOTIDE SEQUENCE [LARGE SCALE GENOMIC DNA]</scope>
    <source>
        <strain evidence="16">CAIM 1854 / LMG 25443</strain>
    </source>
</reference>
<protein>
    <submittedName>
        <fullName evidence="15">Capsular biosynthesis protein</fullName>
    </submittedName>
</protein>
<dbReference type="SUPFAM" id="SSF81324">
    <property type="entry name" value="Voltage-gated potassium channels"/>
    <property type="match status" value="1"/>
</dbReference>
<evidence type="ECO:0000313" key="16">
    <source>
        <dbReference type="Proteomes" id="UP000031586"/>
    </source>
</evidence>
<feature type="transmembrane region" description="Helical" evidence="13">
    <location>
        <begin position="200"/>
        <end position="226"/>
    </location>
</feature>
<evidence type="ECO:0000256" key="11">
    <source>
        <dbReference type="ARBA" id="ARBA00023303"/>
    </source>
</evidence>
<dbReference type="Proteomes" id="UP000031586">
    <property type="component" value="Unassembled WGS sequence"/>
</dbReference>
<keyword evidence="2" id="KW-0813">Transport</keyword>
<dbReference type="InterPro" id="IPR005821">
    <property type="entry name" value="Ion_trans_dom"/>
</dbReference>
<dbReference type="Gene3D" id="1.20.120.350">
    <property type="entry name" value="Voltage-gated potassium channels. Chain C"/>
    <property type="match status" value="1"/>
</dbReference>
<dbReference type="InterPro" id="IPR028325">
    <property type="entry name" value="VG_K_chnl"/>
</dbReference>
<dbReference type="GO" id="GO:0008076">
    <property type="term" value="C:voltage-gated potassium channel complex"/>
    <property type="evidence" value="ECO:0007669"/>
    <property type="project" value="InterPro"/>
</dbReference>
<accession>A0A0C1W2X8</accession>
<dbReference type="RefSeq" id="WP_020193991.1">
    <property type="nucleotide sequence ID" value="NZ_BAOH01000002.1"/>
</dbReference>
<comment type="caution">
    <text evidence="15">The sequence shown here is derived from an EMBL/GenBank/DDBJ whole genome shotgun (WGS) entry which is preliminary data.</text>
</comment>
<feature type="transmembrane region" description="Helical" evidence="13">
    <location>
        <begin position="58"/>
        <end position="76"/>
    </location>
</feature>
<evidence type="ECO:0000256" key="2">
    <source>
        <dbReference type="ARBA" id="ARBA00022448"/>
    </source>
</evidence>
<keyword evidence="6" id="KW-0851">Voltage-gated channel</keyword>
<evidence type="ECO:0000313" key="15">
    <source>
        <dbReference type="EMBL" id="KIF50782.1"/>
    </source>
</evidence>
<dbReference type="PANTHER" id="PTHR11537">
    <property type="entry name" value="VOLTAGE-GATED POTASSIUM CHANNEL"/>
    <property type="match status" value="1"/>
</dbReference>
<dbReference type="EMBL" id="JPRD01000048">
    <property type="protein sequence ID" value="KIF50782.1"/>
    <property type="molecule type" value="Genomic_DNA"/>
</dbReference>
<evidence type="ECO:0000256" key="13">
    <source>
        <dbReference type="SAM" id="Phobius"/>
    </source>
</evidence>
<dbReference type="PANTHER" id="PTHR11537:SF254">
    <property type="entry name" value="POTASSIUM VOLTAGE-GATED CHANNEL PROTEIN SHAB"/>
    <property type="match status" value="1"/>
</dbReference>
<evidence type="ECO:0000256" key="1">
    <source>
        <dbReference type="ARBA" id="ARBA00004141"/>
    </source>
</evidence>
<dbReference type="InterPro" id="IPR027359">
    <property type="entry name" value="Volt_channel_dom_sf"/>
</dbReference>
<organism evidence="15 16">
    <name type="scientific">Vibrio owensii CAIM 1854 = LMG 25443</name>
    <dbReference type="NCBI Taxonomy" id="1229493"/>
    <lineage>
        <taxon>Bacteria</taxon>
        <taxon>Pseudomonadati</taxon>
        <taxon>Pseudomonadota</taxon>
        <taxon>Gammaproteobacteria</taxon>
        <taxon>Vibrionales</taxon>
        <taxon>Vibrionaceae</taxon>
        <taxon>Vibrio</taxon>
    </lineage>
</organism>
<evidence type="ECO:0000256" key="4">
    <source>
        <dbReference type="ARBA" id="ARBA00022692"/>
    </source>
</evidence>